<dbReference type="SMART" id="SM00064">
    <property type="entry name" value="FYVE"/>
    <property type="match status" value="1"/>
</dbReference>
<feature type="compositionally biased region" description="Basic and acidic residues" evidence="5">
    <location>
        <begin position="65"/>
        <end position="74"/>
    </location>
</feature>
<feature type="region of interest" description="Disordered" evidence="5">
    <location>
        <begin position="1"/>
        <end position="78"/>
    </location>
</feature>
<protein>
    <recommendedName>
        <fullName evidence="6">FYVE-type domain-containing protein</fullName>
    </recommendedName>
</protein>
<reference evidence="7" key="2">
    <citation type="submission" date="2021-01" db="EMBL/GenBank/DDBJ databases">
        <authorList>
            <person name="Schikora-Tamarit M.A."/>
        </authorList>
    </citation>
    <scope>NUCLEOTIDE SEQUENCE</scope>
    <source>
        <strain evidence="7">CBS6075</strain>
    </source>
</reference>
<gene>
    <name evidence="7" type="ORF">OGAPHI_002069</name>
</gene>
<feature type="region of interest" description="Disordered" evidence="5">
    <location>
        <begin position="335"/>
        <end position="366"/>
    </location>
</feature>
<evidence type="ECO:0000256" key="1">
    <source>
        <dbReference type="ARBA" id="ARBA00022723"/>
    </source>
</evidence>
<feature type="domain" description="FYVE-type" evidence="6">
    <location>
        <begin position="240"/>
        <end position="319"/>
    </location>
</feature>
<dbReference type="SUPFAM" id="SSF57903">
    <property type="entry name" value="FYVE/PHD zinc finger"/>
    <property type="match status" value="1"/>
</dbReference>
<dbReference type="InterPro" id="IPR052113">
    <property type="entry name" value="FYVE-type_Zinc_Finger"/>
</dbReference>
<dbReference type="PROSITE" id="PS50178">
    <property type="entry name" value="ZF_FYVE"/>
    <property type="match status" value="1"/>
</dbReference>
<dbReference type="Pfam" id="PF01363">
    <property type="entry name" value="FYVE"/>
    <property type="match status" value="1"/>
</dbReference>
<dbReference type="InterPro" id="IPR013083">
    <property type="entry name" value="Znf_RING/FYVE/PHD"/>
</dbReference>
<dbReference type="PANTHER" id="PTHR39490">
    <property type="entry name" value="ARRESTIN DOMAIN-CONTAINING PROTEIN D"/>
    <property type="match status" value="1"/>
</dbReference>
<keyword evidence="1" id="KW-0479">Metal-binding</keyword>
<keyword evidence="2 4" id="KW-0863">Zinc-finger</keyword>
<name>A0A9P8T7L9_9ASCO</name>
<keyword evidence="3" id="KW-0862">Zinc</keyword>
<dbReference type="GO" id="GO:0032266">
    <property type="term" value="F:phosphatidylinositol-3-phosphate binding"/>
    <property type="evidence" value="ECO:0007669"/>
    <property type="project" value="UniProtKB-ARBA"/>
</dbReference>
<evidence type="ECO:0000313" key="7">
    <source>
        <dbReference type="EMBL" id="KAH3668315.1"/>
    </source>
</evidence>
<dbReference type="Gene3D" id="3.30.40.10">
    <property type="entry name" value="Zinc/RING finger domain, C3HC4 (zinc finger)"/>
    <property type="match status" value="1"/>
</dbReference>
<reference evidence="7" key="1">
    <citation type="journal article" date="2021" name="Open Biol.">
        <title>Shared evolutionary footprints suggest mitochondrial oxidative damage underlies multiple complex I losses in fungi.</title>
        <authorList>
            <person name="Schikora-Tamarit M.A."/>
            <person name="Marcet-Houben M."/>
            <person name="Nosek J."/>
            <person name="Gabaldon T."/>
        </authorList>
    </citation>
    <scope>NUCLEOTIDE SEQUENCE</scope>
    <source>
        <strain evidence="7">CBS6075</strain>
    </source>
</reference>
<accession>A0A9P8T7L9</accession>
<evidence type="ECO:0000313" key="8">
    <source>
        <dbReference type="Proteomes" id="UP000769157"/>
    </source>
</evidence>
<dbReference type="GO" id="GO:0008270">
    <property type="term" value="F:zinc ion binding"/>
    <property type="evidence" value="ECO:0007669"/>
    <property type="project" value="UniProtKB-KW"/>
</dbReference>
<organism evidence="7 8">
    <name type="scientific">Ogataea philodendri</name>
    <dbReference type="NCBI Taxonomy" id="1378263"/>
    <lineage>
        <taxon>Eukaryota</taxon>
        <taxon>Fungi</taxon>
        <taxon>Dikarya</taxon>
        <taxon>Ascomycota</taxon>
        <taxon>Saccharomycotina</taxon>
        <taxon>Pichiomycetes</taxon>
        <taxon>Pichiales</taxon>
        <taxon>Pichiaceae</taxon>
        <taxon>Ogataea</taxon>
    </lineage>
</organism>
<dbReference type="PANTHER" id="PTHR39490:SF8">
    <property type="entry name" value="ZINC FINGER FYVE DOMAIN-CONTAINING PROTEIN 21"/>
    <property type="match status" value="1"/>
</dbReference>
<evidence type="ECO:0000256" key="2">
    <source>
        <dbReference type="ARBA" id="ARBA00022771"/>
    </source>
</evidence>
<dbReference type="InterPro" id="IPR011011">
    <property type="entry name" value="Znf_FYVE_PHD"/>
</dbReference>
<sequence>MASHKTTGSLNLQPMNSANYTAAQDGVQDFQGSSSAHNSVPEKPSIHGAGITSQPILDMATASLPKDESDHSQDPKPVAYENNVEQDLSIKKPSLSPPSHPIPVQQPEIPKPTTLSQSIPGKPMSLYIDQKSLSVSPPPRTKSPFRDSSNVFIKQIKDQRRPMYTPAVLRSDSMSRTSSSQSGCDLIDVNNPERPILKSTMSSSSLRSVSSISDYFGSFTRAYGKNIPVEGPTREHWKPNNSRFSCAKCNRVFHFMTEGRRKHHCRYCGDIFCSDCLKNYVYLDESAHFTLFGNSEDVPDDKDKKYLCKVCQDCAHKYEVYLKDHTTRNLDLESNKDSSLTKSSTRKDTVANVQNPMPADWDWSSF</sequence>
<keyword evidence="8" id="KW-1185">Reference proteome</keyword>
<feature type="region of interest" description="Disordered" evidence="5">
    <location>
        <begin position="90"/>
        <end position="120"/>
    </location>
</feature>
<comment type="caution">
    <text evidence="7">The sequence shown here is derived from an EMBL/GenBank/DDBJ whole genome shotgun (WGS) entry which is preliminary data.</text>
</comment>
<feature type="compositionally biased region" description="Polar residues" evidence="5">
    <location>
        <begin position="1"/>
        <end position="22"/>
    </location>
</feature>
<dbReference type="OrthoDB" id="10018316at2759"/>
<dbReference type="RefSeq" id="XP_046062729.1">
    <property type="nucleotide sequence ID" value="XM_046202899.1"/>
</dbReference>
<dbReference type="Proteomes" id="UP000769157">
    <property type="component" value="Unassembled WGS sequence"/>
</dbReference>
<dbReference type="GeneID" id="70234036"/>
<evidence type="ECO:0000256" key="5">
    <source>
        <dbReference type="SAM" id="MobiDB-lite"/>
    </source>
</evidence>
<evidence type="ECO:0000256" key="3">
    <source>
        <dbReference type="ARBA" id="ARBA00022833"/>
    </source>
</evidence>
<evidence type="ECO:0000259" key="6">
    <source>
        <dbReference type="PROSITE" id="PS50178"/>
    </source>
</evidence>
<dbReference type="InterPro" id="IPR000306">
    <property type="entry name" value="Znf_FYVE"/>
</dbReference>
<proteinExistence type="predicted"/>
<dbReference type="InterPro" id="IPR017455">
    <property type="entry name" value="Znf_FYVE-rel"/>
</dbReference>
<dbReference type="EMBL" id="JAEUBE010000158">
    <property type="protein sequence ID" value="KAH3668315.1"/>
    <property type="molecule type" value="Genomic_DNA"/>
</dbReference>
<evidence type="ECO:0000256" key="4">
    <source>
        <dbReference type="PROSITE-ProRule" id="PRU00091"/>
    </source>
</evidence>
<dbReference type="AlphaFoldDB" id="A0A9P8T7L9"/>